<evidence type="ECO:0000313" key="1">
    <source>
        <dbReference type="EMBL" id="KAI3721184.1"/>
    </source>
</evidence>
<protein>
    <submittedName>
        <fullName evidence="1">Uncharacterized protein</fullName>
    </submittedName>
</protein>
<dbReference type="EMBL" id="CM042014">
    <property type="protein sequence ID" value="KAI3721184.1"/>
    <property type="molecule type" value="Genomic_DNA"/>
</dbReference>
<evidence type="ECO:0000313" key="2">
    <source>
        <dbReference type="Proteomes" id="UP001055811"/>
    </source>
</evidence>
<dbReference type="Proteomes" id="UP001055811">
    <property type="component" value="Linkage Group LG06"/>
</dbReference>
<sequence length="76" mass="8452">MKCDTPLPPLTLRCGRLHRRSTFRKILDKGLFGNFPLHPNPLYINFPLSCVFILCGLIVSLPNSLSFVPLTPSGSL</sequence>
<proteinExistence type="predicted"/>
<accession>A0ACB9BFA7</accession>
<keyword evidence="2" id="KW-1185">Reference proteome</keyword>
<reference evidence="2" key="1">
    <citation type="journal article" date="2022" name="Mol. Ecol. Resour.">
        <title>The genomes of chicory, endive, great burdock and yacon provide insights into Asteraceae palaeo-polyploidization history and plant inulin production.</title>
        <authorList>
            <person name="Fan W."/>
            <person name="Wang S."/>
            <person name="Wang H."/>
            <person name="Wang A."/>
            <person name="Jiang F."/>
            <person name="Liu H."/>
            <person name="Zhao H."/>
            <person name="Xu D."/>
            <person name="Zhang Y."/>
        </authorList>
    </citation>
    <scope>NUCLEOTIDE SEQUENCE [LARGE SCALE GENOMIC DNA]</scope>
    <source>
        <strain evidence="2">cv. Punajuju</strain>
    </source>
</reference>
<name>A0ACB9BFA7_CICIN</name>
<reference evidence="1 2" key="2">
    <citation type="journal article" date="2022" name="Mol. Ecol. Resour.">
        <title>The genomes of chicory, endive, great burdock and yacon provide insights into Asteraceae paleo-polyploidization history and plant inulin production.</title>
        <authorList>
            <person name="Fan W."/>
            <person name="Wang S."/>
            <person name="Wang H."/>
            <person name="Wang A."/>
            <person name="Jiang F."/>
            <person name="Liu H."/>
            <person name="Zhao H."/>
            <person name="Xu D."/>
            <person name="Zhang Y."/>
        </authorList>
    </citation>
    <scope>NUCLEOTIDE SEQUENCE [LARGE SCALE GENOMIC DNA]</scope>
    <source>
        <strain evidence="2">cv. Punajuju</strain>
        <tissue evidence="1">Leaves</tissue>
    </source>
</reference>
<gene>
    <name evidence="1" type="ORF">L2E82_32190</name>
</gene>
<comment type="caution">
    <text evidence="1">The sequence shown here is derived from an EMBL/GenBank/DDBJ whole genome shotgun (WGS) entry which is preliminary data.</text>
</comment>
<organism evidence="1 2">
    <name type="scientific">Cichorium intybus</name>
    <name type="common">Chicory</name>
    <dbReference type="NCBI Taxonomy" id="13427"/>
    <lineage>
        <taxon>Eukaryota</taxon>
        <taxon>Viridiplantae</taxon>
        <taxon>Streptophyta</taxon>
        <taxon>Embryophyta</taxon>
        <taxon>Tracheophyta</taxon>
        <taxon>Spermatophyta</taxon>
        <taxon>Magnoliopsida</taxon>
        <taxon>eudicotyledons</taxon>
        <taxon>Gunneridae</taxon>
        <taxon>Pentapetalae</taxon>
        <taxon>asterids</taxon>
        <taxon>campanulids</taxon>
        <taxon>Asterales</taxon>
        <taxon>Asteraceae</taxon>
        <taxon>Cichorioideae</taxon>
        <taxon>Cichorieae</taxon>
        <taxon>Cichoriinae</taxon>
        <taxon>Cichorium</taxon>
    </lineage>
</organism>